<protein>
    <submittedName>
        <fullName evidence="1">Uncharacterized protein</fullName>
    </submittedName>
</protein>
<name>A0A3B0VLZ5_9ZZZZ</name>
<accession>A0A3B0VLZ5</accession>
<evidence type="ECO:0000313" key="1">
    <source>
        <dbReference type="EMBL" id="VAW44565.1"/>
    </source>
</evidence>
<proteinExistence type="predicted"/>
<organism evidence="1">
    <name type="scientific">hydrothermal vent metagenome</name>
    <dbReference type="NCBI Taxonomy" id="652676"/>
    <lineage>
        <taxon>unclassified sequences</taxon>
        <taxon>metagenomes</taxon>
        <taxon>ecological metagenomes</taxon>
    </lineage>
</organism>
<sequence>MNLHQYYRSHNPDVEFETRSLHCADGLTRVVSLSMWFWEKLDLLLKADGARNLNEITHICLKQEQIEVGKDTDFDHAFVELLMYYIWRNFNGYCQFKNGYANDNFDSFMTQNN</sequence>
<dbReference type="EMBL" id="UOFC01000012">
    <property type="protein sequence ID" value="VAW44565.1"/>
    <property type="molecule type" value="Genomic_DNA"/>
</dbReference>
<reference evidence="1" key="1">
    <citation type="submission" date="2018-06" db="EMBL/GenBank/DDBJ databases">
        <authorList>
            <person name="Zhirakovskaya E."/>
        </authorList>
    </citation>
    <scope>NUCLEOTIDE SEQUENCE</scope>
</reference>
<dbReference type="AlphaFoldDB" id="A0A3B0VLZ5"/>
<gene>
    <name evidence="1" type="ORF">MNBD_GAMMA03-675</name>
</gene>